<organism evidence="2 3">
    <name type="scientific">Tetrahymena thermophila (strain SB210)</name>
    <dbReference type="NCBI Taxonomy" id="312017"/>
    <lineage>
        <taxon>Eukaryota</taxon>
        <taxon>Sar</taxon>
        <taxon>Alveolata</taxon>
        <taxon>Ciliophora</taxon>
        <taxon>Intramacronucleata</taxon>
        <taxon>Oligohymenophorea</taxon>
        <taxon>Hymenostomatida</taxon>
        <taxon>Tetrahymenina</taxon>
        <taxon>Tetrahymenidae</taxon>
        <taxon>Tetrahymena</taxon>
    </lineage>
</organism>
<dbReference type="HOGENOM" id="CLU_056986_2_0_1"/>
<name>I7MDG2_TETTS</name>
<dbReference type="GO" id="GO:0016301">
    <property type="term" value="F:kinase activity"/>
    <property type="evidence" value="ECO:0007669"/>
    <property type="project" value="UniProtKB-KW"/>
</dbReference>
<dbReference type="InterPro" id="IPR006083">
    <property type="entry name" value="PRK/URK"/>
</dbReference>
<dbReference type="Pfam" id="PF00485">
    <property type="entry name" value="PRK"/>
    <property type="match status" value="1"/>
</dbReference>
<dbReference type="PANTHER" id="PTHR10285">
    <property type="entry name" value="URIDINE KINASE"/>
    <property type="match status" value="1"/>
</dbReference>
<evidence type="ECO:0000313" key="3">
    <source>
        <dbReference type="Proteomes" id="UP000009168"/>
    </source>
</evidence>
<keyword evidence="2" id="KW-0808">Transferase</keyword>
<dbReference type="SUPFAM" id="SSF52540">
    <property type="entry name" value="P-loop containing nucleoside triphosphate hydrolases"/>
    <property type="match status" value="1"/>
</dbReference>
<sequence length="346" mass="40689">MNNKVSVYHNLLKNLTSNNQQLQSLIDQVGKKVLPYSFQSLQNEDQLKDKLLSQINHFEKFQEILINYSTENKIPIQSIFDSYWNYVLPYYNHLINIKQKRGLSSVISGVLGVQGAGKTTFSNLIQRIGEQDGKNVMVFSIDDFYLSYEDRLKLQEKDPRIKYRGPPGTHDINSLYQVFKQINEQKLPINIPIFDKSLHNGQGDINGYKNYPQLPDIVIFEGWFIGLRECQLKQLNPINNENDLQFAKDCQEKLKEYYKLWDSLHSLLIITPEDYNFSRQWRKDAEHKMIAKTGKGMTDEQLDQFVDYFWKSLHPQIYIDNQLQKNQYDLVVQLSIDHEIVNIIEK</sequence>
<dbReference type="STRING" id="312017.I7MDG2"/>
<dbReference type="Gene3D" id="3.40.50.300">
    <property type="entry name" value="P-loop containing nucleotide triphosphate hydrolases"/>
    <property type="match status" value="1"/>
</dbReference>
<dbReference type="AlphaFoldDB" id="I7MDG2"/>
<dbReference type="eggNOG" id="KOG2878">
    <property type="taxonomic scope" value="Eukaryota"/>
</dbReference>
<dbReference type="OMA" id="FWRSLHP"/>
<accession>I7MDG2</accession>
<keyword evidence="3" id="KW-1185">Reference proteome</keyword>
<dbReference type="KEGG" id="tet:TTHERM_00069340"/>
<dbReference type="GeneID" id="7829032"/>
<dbReference type="EMBL" id="GG662853">
    <property type="protein sequence ID" value="EAR87527.1"/>
    <property type="molecule type" value="Genomic_DNA"/>
</dbReference>
<feature type="domain" description="Phosphoribulokinase/uridine kinase" evidence="1">
    <location>
        <begin position="109"/>
        <end position="229"/>
    </location>
</feature>
<keyword evidence="2" id="KW-0418">Kinase</keyword>
<dbReference type="RefSeq" id="XP_001007772.1">
    <property type="nucleotide sequence ID" value="XM_001007772.1"/>
</dbReference>
<dbReference type="InterPro" id="IPR027417">
    <property type="entry name" value="P-loop_NTPase"/>
</dbReference>
<evidence type="ECO:0000259" key="1">
    <source>
        <dbReference type="Pfam" id="PF00485"/>
    </source>
</evidence>
<proteinExistence type="predicted"/>
<dbReference type="InParanoid" id="I7MDG2"/>
<gene>
    <name evidence="2" type="ORF">TTHERM_00069340</name>
</gene>
<dbReference type="GO" id="GO:0005524">
    <property type="term" value="F:ATP binding"/>
    <property type="evidence" value="ECO:0007669"/>
    <property type="project" value="InterPro"/>
</dbReference>
<dbReference type="Proteomes" id="UP000009168">
    <property type="component" value="Unassembled WGS sequence"/>
</dbReference>
<reference evidence="3" key="1">
    <citation type="journal article" date="2006" name="PLoS Biol.">
        <title>Macronuclear genome sequence of the ciliate Tetrahymena thermophila, a model eukaryote.</title>
        <authorList>
            <person name="Eisen J.A."/>
            <person name="Coyne R.S."/>
            <person name="Wu M."/>
            <person name="Wu D."/>
            <person name="Thiagarajan M."/>
            <person name="Wortman J.R."/>
            <person name="Badger J.H."/>
            <person name="Ren Q."/>
            <person name="Amedeo P."/>
            <person name="Jones K.M."/>
            <person name="Tallon L.J."/>
            <person name="Delcher A.L."/>
            <person name="Salzberg S.L."/>
            <person name="Silva J.C."/>
            <person name="Haas B.J."/>
            <person name="Majoros W.H."/>
            <person name="Farzad M."/>
            <person name="Carlton J.M."/>
            <person name="Smith R.K. Jr."/>
            <person name="Garg J."/>
            <person name="Pearlman R.E."/>
            <person name="Karrer K.M."/>
            <person name="Sun L."/>
            <person name="Manning G."/>
            <person name="Elde N.C."/>
            <person name="Turkewitz A.P."/>
            <person name="Asai D.J."/>
            <person name="Wilkes D.E."/>
            <person name="Wang Y."/>
            <person name="Cai H."/>
            <person name="Collins K."/>
            <person name="Stewart B.A."/>
            <person name="Lee S.R."/>
            <person name="Wilamowska K."/>
            <person name="Weinberg Z."/>
            <person name="Ruzzo W.L."/>
            <person name="Wloga D."/>
            <person name="Gaertig J."/>
            <person name="Frankel J."/>
            <person name="Tsao C.-C."/>
            <person name="Gorovsky M.A."/>
            <person name="Keeling P.J."/>
            <person name="Waller R.F."/>
            <person name="Patron N.J."/>
            <person name="Cherry J.M."/>
            <person name="Stover N.A."/>
            <person name="Krieger C.J."/>
            <person name="del Toro C."/>
            <person name="Ryder H.F."/>
            <person name="Williamson S.C."/>
            <person name="Barbeau R.A."/>
            <person name="Hamilton E.P."/>
            <person name="Orias E."/>
        </authorList>
    </citation>
    <scope>NUCLEOTIDE SEQUENCE [LARGE SCALE GENOMIC DNA]</scope>
    <source>
        <strain evidence="3">SB210</strain>
    </source>
</reference>
<dbReference type="OrthoDB" id="347435at2759"/>
<evidence type="ECO:0000313" key="2">
    <source>
        <dbReference type="EMBL" id="EAR87527.1"/>
    </source>
</evidence>
<protein>
    <submittedName>
        <fullName evidence="2">Glycerate kinase</fullName>
    </submittedName>
</protein>